<dbReference type="Pfam" id="PF20431">
    <property type="entry name" value="E_motif"/>
    <property type="match status" value="1"/>
</dbReference>
<organism evidence="3 4">
    <name type="scientific">Kalanchoe fedtschenkoi</name>
    <name type="common">Lavender scallops</name>
    <name type="synonym">South American air plant</name>
    <dbReference type="NCBI Taxonomy" id="63787"/>
    <lineage>
        <taxon>Eukaryota</taxon>
        <taxon>Viridiplantae</taxon>
        <taxon>Streptophyta</taxon>
        <taxon>Embryophyta</taxon>
        <taxon>Tracheophyta</taxon>
        <taxon>Spermatophyta</taxon>
        <taxon>Magnoliopsida</taxon>
        <taxon>eudicotyledons</taxon>
        <taxon>Gunneridae</taxon>
        <taxon>Pentapetalae</taxon>
        <taxon>Saxifragales</taxon>
        <taxon>Crassulaceae</taxon>
        <taxon>Kalanchoe</taxon>
    </lineage>
</organism>
<dbReference type="GO" id="GO:0003723">
    <property type="term" value="F:RNA binding"/>
    <property type="evidence" value="ECO:0007669"/>
    <property type="project" value="InterPro"/>
</dbReference>
<feature type="repeat" description="PPR" evidence="2">
    <location>
        <begin position="115"/>
        <end position="149"/>
    </location>
</feature>
<dbReference type="PROSITE" id="PS51375">
    <property type="entry name" value="PPR"/>
    <property type="match status" value="1"/>
</dbReference>
<dbReference type="PANTHER" id="PTHR47926">
    <property type="entry name" value="PENTATRICOPEPTIDE REPEAT-CONTAINING PROTEIN"/>
    <property type="match status" value="1"/>
</dbReference>
<dbReference type="Pfam" id="PF01535">
    <property type="entry name" value="PPR"/>
    <property type="match status" value="2"/>
</dbReference>
<dbReference type="Proteomes" id="UP000594263">
    <property type="component" value="Unplaced"/>
</dbReference>
<protein>
    <recommendedName>
        <fullName evidence="5">Pentatricopeptide repeat-containing protein</fullName>
    </recommendedName>
</protein>
<dbReference type="FunFam" id="1.25.40.10:FF:000158">
    <property type="entry name" value="pentatricopeptide repeat-containing protein At2g33680"/>
    <property type="match status" value="1"/>
</dbReference>
<dbReference type="Gene3D" id="1.25.40.10">
    <property type="entry name" value="Tetratricopeptide repeat domain"/>
    <property type="match status" value="2"/>
</dbReference>
<keyword evidence="4" id="KW-1185">Reference proteome</keyword>
<evidence type="ECO:0000313" key="4">
    <source>
        <dbReference type="Proteomes" id="UP000594263"/>
    </source>
</evidence>
<dbReference type="NCBIfam" id="TIGR00756">
    <property type="entry name" value="PPR"/>
    <property type="match status" value="2"/>
</dbReference>
<evidence type="ECO:0000256" key="2">
    <source>
        <dbReference type="PROSITE-ProRule" id="PRU00708"/>
    </source>
</evidence>
<dbReference type="Gramene" id="Kaladp0630s0018.1.v1.1">
    <property type="protein sequence ID" value="Kaladp0630s0018.1.v1.1"/>
    <property type="gene ID" value="Kaladp0630s0018.v1.1"/>
</dbReference>
<proteinExistence type="predicted"/>
<dbReference type="InterPro" id="IPR002885">
    <property type="entry name" value="PPR_rpt"/>
</dbReference>
<keyword evidence="1" id="KW-0677">Repeat</keyword>
<dbReference type="AlphaFoldDB" id="A0A7N0VFE8"/>
<sequence>MIIGLRSRLTPSSSSTLKIHLKWVTTKAAPFHLFIASRSSANAEPGSDYEQSLVSALKSCASYKGVIQGRQLHGLVFKSGLDFNTFIGNSLINMYAKCGCIHDAELLFGSSPRLDPVSCNIMIDGYVRLGELRLARQVFDKTPEKGCVSFTTMIMGLSKSGQWWNAIELFRDMMVNGLVPNEVTMASVLSAYAHLEGGVCSGGMLHGLVVRLGIAELVLVSTNLVLLYCTCSKLEEAEDVINTMPMEADVVIWGTLLAACRKHENVEIGERAAQHLTRLDPSHGAGRVLLSNIYLENGRWEDASLVRREIRSQRMIRSPAYSGFV</sequence>
<evidence type="ECO:0000313" key="3">
    <source>
        <dbReference type="EnsemblPlants" id="Kaladp0630s0018.1.v1.1"/>
    </source>
</evidence>
<dbReference type="InterPro" id="IPR046960">
    <property type="entry name" value="PPR_At4g14850-like_plant"/>
</dbReference>
<evidence type="ECO:0000256" key="1">
    <source>
        <dbReference type="ARBA" id="ARBA00022737"/>
    </source>
</evidence>
<reference evidence="3" key="1">
    <citation type="submission" date="2021-01" db="UniProtKB">
        <authorList>
            <consortium name="EnsemblPlants"/>
        </authorList>
    </citation>
    <scope>IDENTIFICATION</scope>
</reference>
<evidence type="ECO:0008006" key="5">
    <source>
        <dbReference type="Google" id="ProtNLM"/>
    </source>
</evidence>
<dbReference type="Pfam" id="PF13041">
    <property type="entry name" value="PPR_2"/>
    <property type="match status" value="1"/>
</dbReference>
<dbReference type="InterPro" id="IPR011990">
    <property type="entry name" value="TPR-like_helical_dom_sf"/>
</dbReference>
<dbReference type="OMA" id="WWNAIEL"/>
<dbReference type="InterPro" id="IPR046848">
    <property type="entry name" value="E_motif"/>
</dbReference>
<name>A0A7N0VFE8_KALFE</name>
<dbReference type="EnsemblPlants" id="Kaladp0630s0018.1.v1.1">
    <property type="protein sequence ID" value="Kaladp0630s0018.1.v1.1"/>
    <property type="gene ID" value="Kaladp0630s0018.v1.1"/>
</dbReference>
<dbReference type="GO" id="GO:0099402">
    <property type="term" value="P:plant organ development"/>
    <property type="evidence" value="ECO:0007669"/>
    <property type="project" value="UniProtKB-ARBA"/>
</dbReference>
<dbReference type="GO" id="GO:0009451">
    <property type="term" value="P:RNA modification"/>
    <property type="evidence" value="ECO:0007669"/>
    <property type="project" value="InterPro"/>
</dbReference>
<accession>A0A7N0VFE8</accession>